<proteinExistence type="predicted"/>
<evidence type="ECO:0000313" key="1">
    <source>
        <dbReference type="EMBL" id="KAJ9099079.1"/>
    </source>
</evidence>
<gene>
    <name evidence="1" type="ORF">QFC19_006129</name>
</gene>
<organism evidence="1 2">
    <name type="scientific">Naganishia cerealis</name>
    <dbReference type="NCBI Taxonomy" id="610337"/>
    <lineage>
        <taxon>Eukaryota</taxon>
        <taxon>Fungi</taxon>
        <taxon>Dikarya</taxon>
        <taxon>Basidiomycota</taxon>
        <taxon>Agaricomycotina</taxon>
        <taxon>Tremellomycetes</taxon>
        <taxon>Filobasidiales</taxon>
        <taxon>Filobasidiaceae</taxon>
        <taxon>Naganishia</taxon>
    </lineage>
</organism>
<reference evidence="1" key="1">
    <citation type="submission" date="2023-04" db="EMBL/GenBank/DDBJ databases">
        <title>Draft Genome sequencing of Naganishia species isolated from polar environments using Oxford Nanopore Technology.</title>
        <authorList>
            <person name="Leo P."/>
            <person name="Venkateswaran K."/>
        </authorList>
    </citation>
    <scope>NUCLEOTIDE SEQUENCE</scope>
    <source>
        <strain evidence="1">MNA-CCFEE 5261</strain>
    </source>
</reference>
<comment type="caution">
    <text evidence="1">The sequence shown here is derived from an EMBL/GenBank/DDBJ whole genome shotgun (WGS) entry which is preliminary data.</text>
</comment>
<evidence type="ECO:0000313" key="2">
    <source>
        <dbReference type="Proteomes" id="UP001241377"/>
    </source>
</evidence>
<protein>
    <submittedName>
        <fullName evidence="1">Uncharacterized protein</fullName>
    </submittedName>
</protein>
<name>A0ACC2VIT7_9TREE</name>
<sequence>MHSRATLPFHFNSYSLPPMTRLQSTKRIRLAVILIFIVVSFGYIVTRQPPTTSEDALNVVQEYLNRKMAPIAIKGEPNNKQKESKNGALNNKLKGNSIRPPLKQQGTPPQAIPHTEDEDPINNPHGFLGDINEIDDDEEELFSGMYDSAESDEKGVNRPGVPKKGSANPANPIVTDEKDFAEVPQDFASIDITPMTFRIYSHNVRNGGRDILDPGEESWLKRYRKITASIKFNSQLNTVVALQEVYKFQLDDIMRDLNRYSPPEEPEWEAYGVGRIDGDQLGEFVPILFKTSEWEMVFYDSIWLNEDNPRMALEGWDAKYLRIVSYVTLKHVSGNYINVFNTHLDHMGELSKQGLAQIILDKMNSINQWPSFLCGDLNTEPNEKAYQIITEQFRNLAKLTTAFNKYGHSKSTVTGFEGEVLLNGGQNIDYIFAPSYTAKLGETVLCDKLTTSPPSERYLDLRLKSFGMLHSKFNGLYMSDHRPIVADFTLKNKCKGK</sequence>
<keyword evidence="2" id="KW-1185">Reference proteome</keyword>
<accession>A0ACC2VIT7</accession>
<dbReference type="EMBL" id="JASBWR010000071">
    <property type="protein sequence ID" value="KAJ9099079.1"/>
    <property type="molecule type" value="Genomic_DNA"/>
</dbReference>
<dbReference type="Proteomes" id="UP001241377">
    <property type="component" value="Unassembled WGS sequence"/>
</dbReference>